<protein>
    <submittedName>
        <fullName evidence="1">Uncharacterized protein</fullName>
    </submittedName>
</protein>
<name>A0A0W0FUN1_MONRR</name>
<evidence type="ECO:0000313" key="1">
    <source>
        <dbReference type="EMBL" id="KTB40099.1"/>
    </source>
</evidence>
<gene>
    <name evidence="1" type="ORF">WG66_7327</name>
</gene>
<organism evidence="1 2">
    <name type="scientific">Moniliophthora roreri</name>
    <name type="common">Frosty pod rot fungus</name>
    <name type="synonym">Monilia roreri</name>
    <dbReference type="NCBI Taxonomy" id="221103"/>
    <lineage>
        <taxon>Eukaryota</taxon>
        <taxon>Fungi</taxon>
        <taxon>Dikarya</taxon>
        <taxon>Basidiomycota</taxon>
        <taxon>Agaricomycotina</taxon>
        <taxon>Agaricomycetes</taxon>
        <taxon>Agaricomycetidae</taxon>
        <taxon>Agaricales</taxon>
        <taxon>Marasmiineae</taxon>
        <taxon>Marasmiaceae</taxon>
        <taxon>Moniliophthora</taxon>
    </lineage>
</organism>
<accession>A0A0W0FUN1</accession>
<dbReference type="AlphaFoldDB" id="A0A0W0FUN1"/>
<proteinExistence type="predicted"/>
<dbReference type="Proteomes" id="UP000054988">
    <property type="component" value="Unassembled WGS sequence"/>
</dbReference>
<comment type="caution">
    <text evidence="1">The sequence shown here is derived from an EMBL/GenBank/DDBJ whole genome shotgun (WGS) entry which is preliminary data.</text>
</comment>
<reference evidence="1 2" key="1">
    <citation type="submission" date="2015-12" db="EMBL/GenBank/DDBJ databases">
        <title>Draft genome sequence of Moniliophthora roreri, the causal agent of frosty pod rot of cacao.</title>
        <authorList>
            <person name="Aime M.C."/>
            <person name="Diaz-Valderrama J.R."/>
            <person name="Kijpornyongpan T."/>
            <person name="Phillips-Mora W."/>
        </authorList>
    </citation>
    <scope>NUCLEOTIDE SEQUENCE [LARGE SCALE GENOMIC DNA]</scope>
    <source>
        <strain evidence="1 2">MCA 2952</strain>
    </source>
</reference>
<sequence length="160" mass="18663">MALPKQYFSVRTYKFYPPLFIFGMGINLEDLCGIARHADVISKEERVKSANIISIIYQLQEYLIRECGLRDENPCIRWRSCYSKDADLVFLLATSYDDLGKLDPSRLGELARLEQCLSLPRHCKWYIESVTNGLTREDWPWNPAQLHDLETVEEVNMGRE</sequence>
<dbReference type="EMBL" id="LATX01001610">
    <property type="protein sequence ID" value="KTB40099.1"/>
    <property type="molecule type" value="Genomic_DNA"/>
</dbReference>
<evidence type="ECO:0000313" key="2">
    <source>
        <dbReference type="Proteomes" id="UP000054988"/>
    </source>
</evidence>